<gene>
    <name evidence="5" type="ORF">IW256_004343</name>
</gene>
<evidence type="ECO:0000256" key="2">
    <source>
        <dbReference type="RuleBase" id="RU003749"/>
    </source>
</evidence>
<dbReference type="GO" id="GO:0043856">
    <property type="term" value="F:anti-sigma factor antagonist activity"/>
    <property type="evidence" value="ECO:0007669"/>
    <property type="project" value="InterPro"/>
</dbReference>
<sequence length="211" mass="21980">MMTDDGRTARRQSRRGPDLRCRAGAARPAGDLADRRAGEGAAASVLEIDVLREEGGTALAAVRGEIDVQTADTLRDRLAALHAAGHLVVVLDFTAVPFCDAAGLGALVAAHNRVAERGGRIRLVGVRPAQRRLLRITGLHRLFPLYENVEDALAGRAPAKPAKPSKGARPATSKAPKASKASKTSKAARTSPRTSSGRSKPAAPSTAAPHA</sequence>
<protein>
    <recommendedName>
        <fullName evidence="2">Anti-sigma factor antagonist</fullName>
    </recommendedName>
</protein>
<feature type="region of interest" description="Disordered" evidence="3">
    <location>
        <begin position="157"/>
        <end position="211"/>
    </location>
</feature>
<comment type="caution">
    <text evidence="5">The sequence shown here is derived from an EMBL/GenBank/DDBJ whole genome shotgun (WGS) entry which is preliminary data.</text>
</comment>
<evidence type="ECO:0000259" key="4">
    <source>
        <dbReference type="PROSITE" id="PS50801"/>
    </source>
</evidence>
<dbReference type="SUPFAM" id="SSF52091">
    <property type="entry name" value="SpoIIaa-like"/>
    <property type="match status" value="1"/>
</dbReference>
<dbReference type="Gene3D" id="3.30.750.24">
    <property type="entry name" value="STAS domain"/>
    <property type="match status" value="1"/>
</dbReference>
<dbReference type="AlphaFoldDB" id="A0A931GKJ3"/>
<feature type="domain" description="STAS" evidence="4">
    <location>
        <begin position="47"/>
        <end position="156"/>
    </location>
</feature>
<comment type="similarity">
    <text evidence="1 2">Belongs to the anti-sigma-factor antagonist family.</text>
</comment>
<feature type="compositionally biased region" description="Low complexity" evidence="3">
    <location>
        <begin position="157"/>
        <end position="192"/>
    </location>
</feature>
<dbReference type="RefSeq" id="WP_231403880.1">
    <property type="nucleotide sequence ID" value="NZ_BAABES010000032.1"/>
</dbReference>
<organism evidence="5 6">
    <name type="scientific">Actinomadura viridis</name>
    <dbReference type="NCBI Taxonomy" id="58110"/>
    <lineage>
        <taxon>Bacteria</taxon>
        <taxon>Bacillati</taxon>
        <taxon>Actinomycetota</taxon>
        <taxon>Actinomycetes</taxon>
        <taxon>Streptosporangiales</taxon>
        <taxon>Thermomonosporaceae</taxon>
        <taxon>Actinomadura</taxon>
    </lineage>
</organism>
<dbReference type="InterPro" id="IPR036513">
    <property type="entry name" value="STAS_dom_sf"/>
</dbReference>
<dbReference type="Pfam" id="PF01740">
    <property type="entry name" value="STAS"/>
    <property type="match status" value="1"/>
</dbReference>
<dbReference type="NCBIfam" id="TIGR00377">
    <property type="entry name" value="ant_ant_sig"/>
    <property type="match status" value="1"/>
</dbReference>
<evidence type="ECO:0000256" key="3">
    <source>
        <dbReference type="SAM" id="MobiDB-lite"/>
    </source>
</evidence>
<dbReference type="PANTHER" id="PTHR33495">
    <property type="entry name" value="ANTI-SIGMA FACTOR ANTAGONIST TM_1081-RELATED-RELATED"/>
    <property type="match status" value="1"/>
</dbReference>
<keyword evidence="6" id="KW-1185">Reference proteome</keyword>
<evidence type="ECO:0000313" key="6">
    <source>
        <dbReference type="Proteomes" id="UP000614047"/>
    </source>
</evidence>
<dbReference type="InterPro" id="IPR003658">
    <property type="entry name" value="Anti-sigma_ant"/>
</dbReference>
<dbReference type="PROSITE" id="PS50801">
    <property type="entry name" value="STAS"/>
    <property type="match status" value="1"/>
</dbReference>
<dbReference type="CDD" id="cd07043">
    <property type="entry name" value="STAS_anti-anti-sigma_factors"/>
    <property type="match status" value="1"/>
</dbReference>
<dbReference type="InterPro" id="IPR002645">
    <property type="entry name" value="STAS_dom"/>
</dbReference>
<reference evidence="5" key="1">
    <citation type="submission" date="2020-11" db="EMBL/GenBank/DDBJ databases">
        <title>Sequencing the genomes of 1000 actinobacteria strains.</title>
        <authorList>
            <person name="Klenk H.-P."/>
        </authorList>
    </citation>
    <scope>NUCLEOTIDE SEQUENCE</scope>
    <source>
        <strain evidence="5">DSM 43175</strain>
    </source>
</reference>
<feature type="region of interest" description="Disordered" evidence="3">
    <location>
        <begin position="1"/>
        <end position="31"/>
    </location>
</feature>
<dbReference type="Proteomes" id="UP000614047">
    <property type="component" value="Unassembled WGS sequence"/>
</dbReference>
<dbReference type="EMBL" id="JADOUA010000001">
    <property type="protein sequence ID" value="MBG6090230.1"/>
    <property type="molecule type" value="Genomic_DNA"/>
</dbReference>
<dbReference type="PANTHER" id="PTHR33495:SF2">
    <property type="entry name" value="ANTI-SIGMA FACTOR ANTAGONIST TM_1081-RELATED"/>
    <property type="match status" value="1"/>
</dbReference>
<name>A0A931GKJ3_9ACTN</name>
<evidence type="ECO:0000313" key="5">
    <source>
        <dbReference type="EMBL" id="MBG6090230.1"/>
    </source>
</evidence>
<evidence type="ECO:0000256" key="1">
    <source>
        <dbReference type="ARBA" id="ARBA00009013"/>
    </source>
</evidence>
<accession>A0A931GKJ3</accession>
<proteinExistence type="inferred from homology"/>